<sequence>MATPAHAKAIKAVEAIFERYRLIATGTDFNGFDRHVMDNCKIIDASPDGTAEFELMIDEHYGNLNGVMHGGAAGVIFDMCTTSALGPLARPGWWDFLGGVTRTLNISYLRAIPIGTKIRLHANVTGAGRTMAMIRGTMTSVDGKIIYCTAEHHKVHVPTRPEHNKYKIAWDDLWDADGKEIEKSRL</sequence>
<dbReference type="Gene3D" id="3.10.129.10">
    <property type="entry name" value="Hotdog Thioesterase"/>
    <property type="match status" value="1"/>
</dbReference>
<comment type="similarity">
    <text evidence="1">Belongs to the thioesterase PaaI family.</text>
</comment>
<evidence type="ECO:0000313" key="4">
    <source>
        <dbReference type="Proteomes" id="UP001629113"/>
    </source>
</evidence>
<reference evidence="3 4" key="1">
    <citation type="submission" date="2024-06" db="EMBL/GenBank/DDBJ databases">
        <title>Complete genome of Phlyctema vagabunda strain 19-DSS-EL-015.</title>
        <authorList>
            <person name="Fiorenzani C."/>
        </authorList>
    </citation>
    <scope>NUCLEOTIDE SEQUENCE [LARGE SCALE GENOMIC DNA]</scope>
    <source>
        <strain evidence="3 4">19-DSS-EL-015</strain>
    </source>
</reference>
<gene>
    <name evidence="3" type="ORF">PVAG01_07792</name>
</gene>
<accession>A0ABR4PDG3</accession>
<dbReference type="SUPFAM" id="SSF54637">
    <property type="entry name" value="Thioesterase/thiol ester dehydrase-isomerase"/>
    <property type="match status" value="1"/>
</dbReference>
<feature type="domain" description="Thioesterase" evidence="2">
    <location>
        <begin position="65"/>
        <end position="144"/>
    </location>
</feature>
<evidence type="ECO:0000313" key="3">
    <source>
        <dbReference type="EMBL" id="KAL3421347.1"/>
    </source>
</evidence>
<evidence type="ECO:0000256" key="1">
    <source>
        <dbReference type="ARBA" id="ARBA00008324"/>
    </source>
</evidence>
<protein>
    <submittedName>
        <fullName evidence="3">Thioesterase superfamily protein</fullName>
    </submittedName>
</protein>
<dbReference type="InterPro" id="IPR029069">
    <property type="entry name" value="HotDog_dom_sf"/>
</dbReference>
<dbReference type="CDD" id="cd03443">
    <property type="entry name" value="PaaI_thioesterase"/>
    <property type="match status" value="1"/>
</dbReference>
<organism evidence="3 4">
    <name type="scientific">Phlyctema vagabunda</name>
    <dbReference type="NCBI Taxonomy" id="108571"/>
    <lineage>
        <taxon>Eukaryota</taxon>
        <taxon>Fungi</taxon>
        <taxon>Dikarya</taxon>
        <taxon>Ascomycota</taxon>
        <taxon>Pezizomycotina</taxon>
        <taxon>Leotiomycetes</taxon>
        <taxon>Helotiales</taxon>
        <taxon>Dermateaceae</taxon>
        <taxon>Phlyctema</taxon>
    </lineage>
</organism>
<dbReference type="Pfam" id="PF03061">
    <property type="entry name" value="4HBT"/>
    <property type="match status" value="1"/>
</dbReference>
<comment type="caution">
    <text evidence="3">The sequence shown here is derived from an EMBL/GenBank/DDBJ whole genome shotgun (WGS) entry which is preliminary data.</text>
</comment>
<dbReference type="PANTHER" id="PTHR21660">
    <property type="entry name" value="THIOESTERASE SUPERFAMILY MEMBER-RELATED"/>
    <property type="match status" value="1"/>
</dbReference>
<evidence type="ECO:0000259" key="2">
    <source>
        <dbReference type="Pfam" id="PF03061"/>
    </source>
</evidence>
<proteinExistence type="inferred from homology"/>
<dbReference type="Proteomes" id="UP001629113">
    <property type="component" value="Unassembled WGS sequence"/>
</dbReference>
<name>A0ABR4PDG3_9HELO</name>
<dbReference type="InterPro" id="IPR006683">
    <property type="entry name" value="Thioestr_dom"/>
</dbReference>
<dbReference type="InterPro" id="IPR039298">
    <property type="entry name" value="ACOT13"/>
</dbReference>
<dbReference type="EMBL" id="JBFCZG010000006">
    <property type="protein sequence ID" value="KAL3421347.1"/>
    <property type="molecule type" value="Genomic_DNA"/>
</dbReference>
<keyword evidence="4" id="KW-1185">Reference proteome</keyword>
<dbReference type="PANTHER" id="PTHR21660:SF9">
    <property type="entry name" value="THIOESTERASE DOMAIN-CONTAINING PROTEIN"/>
    <property type="match status" value="1"/>
</dbReference>